<dbReference type="Pfam" id="PF01636">
    <property type="entry name" value="APH"/>
    <property type="match status" value="1"/>
</dbReference>
<accession>A0ABX1Y4H6</accession>
<keyword evidence="3" id="KW-1185">Reference proteome</keyword>
<dbReference type="InterPro" id="IPR047175">
    <property type="entry name" value="CotS-like"/>
</dbReference>
<dbReference type="Gene3D" id="3.30.200.20">
    <property type="entry name" value="Phosphorylase Kinase, domain 1"/>
    <property type="match status" value="1"/>
</dbReference>
<dbReference type="Gene3D" id="3.90.1200.10">
    <property type="match status" value="1"/>
</dbReference>
<reference evidence="2 3" key="1">
    <citation type="submission" date="2019-10" db="EMBL/GenBank/DDBJ databases">
        <title>Description of Paenibacillus terrestris sp. nov.</title>
        <authorList>
            <person name="Carlier A."/>
            <person name="Qi S."/>
        </authorList>
    </citation>
    <scope>NUCLEOTIDE SEQUENCE [LARGE SCALE GENOMIC DNA]</scope>
    <source>
        <strain evidence="2 3">LMG 31458</strain>
    </source>
</reference>
<evidence type="ECO:0000259" key="1">
    <source>
        <dbReference type="Pfam" id="PF01636"/>
    </source>
</evidence>
<gene>
    <name evidence="2" type="ORF">GC098_31150</name>
</gene>
<proteinExistence type="predicted"/>
<dbReference type="EMBL" id="WHOA01000231">
    <property type="protein sequence ID" value="NOU75772.1"/>
    <property type="molecule type" value="Genomic_DNA"/>
</dbReference>
<feature type="domain" description="Aminoglycoside phosphotransferase" evidence="1">
    <location>
        <begin position="68"/>
        <end position="268"/>
    </location>
</feature>
<comment type="caution">
    <text evidence="2">The sequence shown here is derived from an EMBL/GenBank/DDBJ whole genome shotgun (WGS) entry which is preliminary data.</text>
</comment>
<sequence>MARTHGYRLIFNKIARSYGFSIIKTRSYASQYKKTAAFRVTTNKGSYMIKPFIGSKSRLIQLSSYAVKLHKRGFHGMPKWLRSRSGKYWEQEGRKLFYLTDWIEGRKMSSHKEDLVKLGGMLARLHSVSRSLKLPRQPDSVTLRSRRNYYAFLRRLKKLRRKPTEAGTWFRHHGDLCIELSRDAIHSLGTSKSRSMLREECRHPSLVHGDVTVANTLKSNNRIYLIDWDLMKRGSSYYDLVVALTNTAGFEPSKMAAFLKGYEGVRPLRRREKKLISALYRIPREAWYVCQYAMNGRKYGPLLNVLNKTWNNRLIAIKWIDTWSRQ</sequence>
<dbReference type="PANTHER" id="PTHR39179">
    <property type="entry name" value="SPORE COAT PROTEIN I"/>
    <property type="match status" value="1"/>
</dbReference>
<dbReference type="PANTHER" id="PTHR39179:SF3">
    <property type="entry name" value="COTS-RELATED PROTEIN"/>
    <property type="match status" value="1"/>
</dbReference>
<dbReference type="RefSeq" id="WP_171647732.1">
    <property type="nucleotide sequence ID" value="NZ_WHOA01000231.1"/>
</dbReference>
<dbReference type="Proteomes" id="UP000616779">
    <property type="component" value="Unassembled WGS sequence"/>
</dbReference>
<name>A0ABX1Y4H6_9BACL</name>
<evidence type="ECO:0000313" key="2">
    <source>
        <dbReference type="EMBL" id="NOU75772.1"/>
    </source>
</evidence>
<dbReference type="SUPFAM" id="SSF56112">
    <property type="entry name" value="Protein kinase-like (PK-like)"/>
    <property type="match status" value="1"/>
</dbReference>
<organism evidence="2 3">
    <name type="scientific">Paenibacillus phytorum</name>
    <dbReference type="NCBI Taxonomy" id="2654977"/>
    <lineage>
        <taxon>Bacteria</taxon>
        <taxon>Bacillati</taxon>
        <taxon>Bacillota</taxon>
        <taxon>Bacilli</taxon>
        <taxon>Bacillales</taxon>
        <taxon>Paenibacillaceae</taxon>
        <taxon>Paenibacillus</taxon>
    </lineage>
</organism>
<dbReference type="InterPro" id="IPR011009">
    <property type="entry name" value="Kinase-like_dom_sf"/>
</dbReference>
<dbReference type="InterPro" id="IPR002575">
    <property type="entry name" value="Aminoglycoside_PTrfase"/>
</dbReference>
<evidence type="ECO:0000313" key="3">
    <source>
        <dbReference type="Proteomes" id="UP000616779"/>
    </source>
</evidence>
<protein>
    <submittedName>
        <fullName evidence="2">Phosphotransferase</fullName>
    </submittedName>
</protein>